<evidence type="ECO:0000256" key="5">
    <source>
        <dbReference type="ARBA" id="ARBA00035648"/>
    </source>
</evidence>
<evidence type="ECO:0000259" key="6">
    <source>
        <dbReference type="Pfam" id="PF03755"/>
    </source>
</evidence>
<keyword evidence="2" id="KW-0540">Nuclease</keyword>
<dbReference type="Pfam" id="PF03755">
    <property type="entry name" value="YicC-like_N"/>
    <property type="match status" value="1"/>
</dbReference>
<dbReference type="PANTHER" id="PTHR30636:SF3">
    <property type="entry name" value="UPF0701 PROTEIN YICC"/>
    <property type="match status" value="1"/>
</dbReference>
<evidence type="ECO:0008006" key="10">
    <source>
        <dbReference type="Google" id="ProtNLM"/>
    </source>
</evidence>
<dbReference type="Proteomes" id="UP000606044">
    <property type="component" value="Unassembled WGS sequence"/>
</dbReference>
<organism evidence="8 9">
    <name type="scientific">Azorhizobium oxalatiphilum</name>
    <dbReference type="NCBI Taxonomy" id="980631"/>
    <lineage>
        <taxon>Bacteria</taxon>
        <taxon>Pseudomonadati</taxon>
        <taxon>Pseudomonadota</taxon>
        <taxon>Alphaproteobacteria</taxon>
        <taxon>Hyphomicrobiales</taxon>
        <taxon>Xanthobacteraceae</taxon>
        <taxon>Azorhizobium</taxon>
    </lineage>
</organism>
<reference evidence="8" key="2">
    <citation type="submission" date="2020-09" db="EMBL/GenBank/DDBJ databases">
        <authorList>
            <person name="Sun Q."/>
            <person name="Sedlacek I."/>
        </authorList>
    </citation>
    <scope>NUCLEOTIDE SEQUENCE</scope>
    <source>
        <strain evidence="8">CCM 7897</strain>
    </source>
</reference>
<feature type="domain" description="Endoribonuclease YicC-like C-terminal" evidence="7">
    <location>
        <begin position="180"/>
        <end position="295"/>
    </location>
</feature>
<feature type="domain" description="Endoribonuclease YicC-like N-terminal" evidence="6">
    <location>
        <begin position="4"/>
        <end position="158"/>
    </location>
</feature>
<dbReference type="InterPro" id="IPR013527">
    <property type="entry name" value="YicC-like_N"/>
</dbReference>
<comment type="cofactor">
    <cofactor evidence="1">
        <name>a divalent metal cation</name>
        <dbReference type="ChEBI" id="CHEBI:60240"/>
    </cofactor>
</comment>
<sequence length="295" mass="31448">MSLASMTGFARAHGLTGAWRWAWEIRSVNAKGLDLRLRVPNGFDALDAGARAAATKALSRGSVSGTFTVTREGDSISVGINQPALRTLYAAAREAATDLGSAPPSLDALLGVKGIVEVIEAEQSEGDREAIARDALTGFEQALRDLSSMRLTEGAALRAILTERLDGIAALIAAAETLPERKLEAIKARLAEQVKALAESHAGLDPERLHQEAVLLATKADVREELDRLTAHVAAARDLLAQGGPVGRKLDFLAQEFNREANTLCSKSNAVALTQIGLDLKLLVDQFREQIANIE</sequence>
<keyword evidence="4" id="KW-0378">Hydrolase</keyword>
<evidence type="ECO:0000256" key="3">
    <source>
        <dbReference type="ARBA" id="ARBA00022759"/>
    </source>
</evidence>
<dbReference type="GO" id="GO:0016787">
    <property type="term" value="F:hydrolase activity"/>
    <property type="evidence" value="ECO:0007669"/>
    <property type="project" value="UniProtKB-KW"/>
</dbReference>
<comment type="caution">
    <text evidence="8">The sequence shown here is derived from an EMBL/GenBank/DDBJ whole genome shotgun (WGS) entry which is preliminary data.</text>
</comment>
<comment type="similarity">
    <text evidence="5">Belongs to the YicC/YloC family.</text>
</comment>
<protein>
    <recommendedName>
        <fullName evidence="10">YicC family protein</fullName>
    </recommendedName>
</protein>
<dbReference type="InterPro" id="IPR005229">
    <property type="entry name" value="YicC/YloC-like"/>
</dbReference>
<evidence type="ECO:0000256" key="1">
    <source>
        <dbReference type="ARBA" id="ARBA00001968"/>
    </source>
</evidence>
<proteinExistence type="inferred from homology"/>
<dbReference type="AlphaFoldDB" id="A0A917FKQ1"/>
<dbReference type="RefSeq" id="WP_188583958.1">
    <property type="nucleotide sequence ID" value="NZ_BMCT01000012.1"/>
</dbReference>
<evidence type="ECO:0000256" key="2">
    <source>
        <dbReference type="ARBA" id="ARBA00022722"/>
    </source>
</evidence>
<dbReference type="EMBL" id="BMCT01000012">
    <property type="protein sequence ID" value="GGF87079.1"/>
    <property type="molecule type" value="Genomic_DNA"/>
</dbReference>
<accession>A0A917FKQ1</accession>
<reference evidence="8" key="1">
    <citation type="journal article" date="2014" name="Int. J. Syst. Evol. Microbiol.">
        <title>Complete genome sequence of Corynebacterium casei LMG S-19264T (=DSM 44701T), isolated from a smear-ripened cheese.</title>
        <authorList>
            <consortium name="US DOE Joint Genome Institute (JGI-PGF)"/>
            <person name="Walter F."/>
            <person name="Albersmeier A."/>
            <person name="Kalinowski J."/>
            <person name="Ruckert C."/>
        </authorList>
    </citation>
    <scope>NUCLEOTIDE SEQUENCE</scope>
    <source>
        <strain evidence="8">CCM 7897</strain>
    </source>
</reference>
<dbReference type="InterPro" id="IPR013551">
    <property type="entry name" value="YicC-like_C"/>
</dbReference>
<dbReference type="PANTHER" id="PTHR30636">
    <property type="entry name" value="UPF0701 PROTEIN YICC"/>
    <property type="match status" value="1"/>
</dbReference>
<dbReference type="Pfam" id="PF08340">
    <property type="entry name" value="YicC-like_C"/>
    <property type="match status" value="1"/>
</dbReference>
<name>A0A917FKQ1_9HYPH</name>
<keyword evidence="9" id="KW-1185">Reference proteome</keyword>
<evidence type="ECO:0000313" key="8">
    <source>
        <dbReference type="EMBL" id="GGF87079.1"/>
    </source>
</evidence>
<keyword evidence="3" id="KW-0255">Endonuclease</keyword>
<dbReference type="GO" id="GO:0004521">
    <property type="term" value="F:RNA endonuclease activity"/>
    <property type="evidence" value="ECO:0007669"/>
    <property type="project" value="InterPro"/>
</dbReference>
<gene>
    <name evidence="8" type="ORF">GCM10007301_53700</name>
</gene>
<evidence type="ECO:0000313" key="9">
    <source>
        <dbReference type="Proteomes" id="UP000606044"/>
    </source>
</evidence>
<dbReference type="NCBIfam" id="TIGR00255">
    <property type="entry name" value="YicC/YloC family endoribonuclease"/>
    <property type="match status" value="1"/>
</dbReference>
<evidence type="ECO:0000256" key="4">
    <source>
        <dbReference type="ARBA" id="ARBA00022801"/>
    </source>
</evidence>
<evidence type="ECO:0000259" key="7">
    <source>
        <dbReference type="Pfam" id="PF08340"/>
    </source>
</evidence>